<dbReference type="PROSITE" id="PS50043">
    <property type="entry name" value="HTH_LUXR_2"/>
    <property type="match status" value="1"/>
</dbReference>
<protein>
    <submittedName>
        <fullName evidence="4">LuxR family transcriptional regulator</fullName>
    </submittedName>
</protein>
<gene>
    <name evidence="4" type="ORF">Pa4123_79320</name>
</gene>
<dbReference type="InterPro" id="IPR041664">
    <property type="entry name" value="AAA_16"/>
</dbReference>
<organism evidence="4 5">
    <name type="scientific">Phytohabitans aurantiacus</name>
    <dbReference type="NCBI Taxonomy" id="3016789"/>
    <lineage>
        <taxon>Bacteria</taxon>
        <taxon>Bacillati</taxon>
        <taxon>Actinomycetota</taxon>
        <taxon>Actinomycetes</taxon>
        <taxon>Micromonosporales</taxon>
        <taxon>Micromonosporaceae</taxon>
    </lineage>
</organism>
<dbReference type="Gene3D" id="3.40.50.300">
    <property type="entry name" value="P-loop containing nucleotide triphosphate hydrolases"/>
    <property type="match status" value="1"/>
</dbReference>
<comment type="caution">
    <text evidence="4">The sequence shown here is derived from an EMBL/GenBank/DDBJ whole genome shotgun (WGS) entry which is preliminary data.</text>
</comment>
<dbReference type="PRINTS" id="PR00038">
    <property type="entry name" value="HTHLUXR"/>
</dbReference>
<dbReference type="InterPro" id="IPR019734">
    <property type="entry name" value="TPR_rpt"/>
</dbReference>
<dbReference type="Proteomes" id="UP001144280">
    <property type="component" value="Unassembled WGS sequence"/>
</dbReference>
<dbReference type="Gene3D" id="1.10.10.10">
    <property type="entry name" value="Winged helix-like DNA-binding domain superfamily/Winged helix DNA-binding domain"/>
    <property type="match status" value="1"/>
</dbReference>
<proteinExistence type="predicted"/>
<evidence type="ECO:0000256" key="1">
    <source>
        <dbReference type="ARBA" id="ARBA00022741"/>
    </source>
</evidence>
<keyword evidence="5" id="KW-1185">Reference proteome</keyword>
<accession>A0ABQ5R7D1</accession>
<dbReference type="InterPro" id="IPR000792">
    <property type="entry name" value="Tscrpt_reg_LuxR_C"/>
</dbReference>
<name>A0ABQ5R7D1_9ACTN</name>
<dbReference type="Pfam" id="PF13191">
    <property type="entry name" value="AAA_16"/>
    <property type="match status" value="1"/>
</dbReference>
<dbReference type="Gene3D" id="1.25.40.10">
    <property type="entry name" value="Tetratricopeptide repeat domain"/>
    <property type="match status" value="1"/>
</dbReference>
<sequence length="935" mass="100142">MIETHFAPSLIGRRRQLDRARQWLTQLGSGRGQAALVEGEPGIGKSFLVRAVAEDAQARGCQVLWAGCDELSQAFPLLPLLDAFGSSPVGAGRSDLADLLNAAYAPGNRVDIIAAATERLLAMVDELCATSPVMLVVDDLQWADQATVQTLGRLARSVPQLPLLMVGVMRPVPRRDDLLALRRTIDPEGLLRLHSLTDGEVPAFVGLLSGGTPGPRLLQLAAGAAGNPLYISELIDALDRGGALSRTEDGVETTARRGPTSLSAAIADRLEFLSAQVRGVLRAAAMLGSEFSVSDLAHVSGKSIASLLPILDEAILAGVIRDEGTELVFRHPLIRSALYEEIPAAMRAAWHCDAAHGLADGEASPERVARQLLPALDSLAASGVADEWLVRWLTGSAQQLVGRAPDVAIPLLRLVVNGIPAGIPPHDLLTCRLADALFRVGDTKAAAQAASSALAHVTRPDLHVDLLWTLAQCRAIEGRNEDSLQALDAALELAEEGSRHRTRLLVLIARTHCMLGQVDAAGQVAEEALNAADDIDDRWSKGWALGVMTIVHGMRAETEQALPLFDRALAVAGGDPALADLRLVLQINQAVALGNLDRYEAAIAAAQRVRQLADEVGNAVRFGQAQCVLGELLLAVGKWDDALAEVAVDGGGPKDPFVGCLDHAVAAAIRLHRNDAAAPREMAEAESYAERLTIRVNSPLSLARSLERECADAPSEALAVLMEALEATEEIEITADLLADAVRLAMMVEDKEAAREVTERAEVVARTSDVPHRRAVLPHCRGLLDRDADLLLKAAEHYKLAGRPLPRAQALEAAGVVLAERGEVPAARSHFTKAFALYSDLGAEWDLARTQATFRAYGIRRGPHARHRRADHGWSSLTPTEVKVARLVADGMSNPQIAAHLFLSRRTVQTHVSHILAKLNLHSRTEIAREASRRD</sequence>
<evidence type="ECO:0000256" key="2">
    <source>
        <dbReference type="ARBA" id="ARBA00022840"/>
    </source>
</evidence>
<dbReference type="Pfam" id="PF00196">
    <property type="entry name" value="GerE"/>
    <property type="match status" value="1"/>
</dbReference>
<feature type="domain" description="HTH luxR-type" evidence="3">
    <location>
        <begin position="870"/>
        <end position="935"/>
    </location>
</feature>
<evidence type="ECO:0000313" key="4">
    <source>
        <dbReference type="EMBL" id="GLI02654.1"/>
    </source>
</evidence>
<dbReference type="SMART" id="SM00028">
    <property type="entry name" value="TPR"/>
    <property type="match status" value="5"/>
</dbReference>
<reference evidence="4" key="1">
    <citation type="submission" date="2022-12" db="EMBL/GenBank/DDBJ databases">
        <title>New Phytohabitans aurantiacus sp. RD004123 nov., an actinomycete isolated from soil.</title>
        <authorList>
            <person name="Triningsih D.W."/>
            <person name="Harunari E."/>
            <person name="Igarashi Y."/>
        </authorList>
    </citation>
    <scope>NUCLEOTIDE SEQUENCE</scope>
    <source>
        <strain evidence="4">RD004123</strain>
    </source>
</reference>
<dbReference type="RefSeq" id="WP_281904286.1">
    <property type="nucleotide sequence ID" value="NZ_BSDI01000067.1"/>
</dbReference>
<dbReference type="SMART" id="SM00421">
    <property type="entry name" value="HTH_LUXR"/>
    <property type="match status" value="1"/>
</dbReference>
<dbReference type="InterPro" id="IPR027417">
    <property type="entry name" value="P-loop_NTPase"/>
</dbReference>
<dbReference type="SUPFAM" id="SSF46894">
    <property type="entry name" value="C-terminal effector domain of the bipartite response regulators"/>
    <property type="match status" value="1"/>
</dbReference>
<dbReference type="SUPFAM" id="SSF52540">
    <property type="entry name" value="P-loop containing nucleoside triphosphate hydrolases"/>
    <property type="match status" value="1"/>
</dbReference>
<dbReference type="CDD" id="cd06170">
    <property type="entry name" value="LuxR_C_like"/>
    <property type="match status" value="1"/>
</dbReference>
<dbReference type="InterPro" id="IPR036388">
    <property type="entry name" value="WH-like_DNA-bd_sf"/>
</dbReference>
<dbReference type="PANTHER" id="PTHR16305">
    <property type="entry name" value="TESTICULAR SOLUBLE ADENYLYL CYCLASE"/>
    <property type="match status" value="1"/>
</dbReference>
<keyword evidence="1" id="KW-0547">Nucleotide-binding</keyword>
<evidence type="ECO:0000313" key="5">
    <source>
        <dbReference type="Proteomes" id="UP001144280"/>
    </source>
</evidence>
<evidence type="ECO:0000259" key="3">
    <source>
        <dbReference type="PROSITE" id="PS50043"/>
    </source>
</evidence>
<dbReference type="InterPro" id="IPR011990">
    <property type="entry name" value="TPR-like_helical_dom_sf"/>
</dbReference>
<dbReference type="InterPro" id="IPR016032">
    <property type="entry name" value="Sig_transdc_resp-reg_C-effctor"/>
</dbReference>
<dbReference type="PROSITE" id="PS00622">
    <property type="entry name" value="HTH_LUXR_1"/>
    <property type="match status" value="1"/>
</dbReference>
<dbReference type="SUPFAM" id="SSF48452">
    <property type="entry name" value="TPR-like"/>
    <property type="match status" value="1"/>
</dbReference>
<dbReference type="PANTHER" id="PTHR16305:SF35">
    <property type="entry name" value="TRANSCRIPTIONAL ACTIVATOR DOMAIN"/>
    <property type="match status" value="1"/>
</dbReference>
<dbReference type="EMBL" id="BSDI01000067">
    <property type="protein sequence ID" value="GLI02654.1"/>
    <property type="molecule type" value="Genomic_DNA"/>
</dbReference>
<keyword evidence="2" id="KW-0067">ATP-binding</keyword>